<dbReference type="Gene3D" id="3.40.50.2000">
    <property type="entry name" value="Glycogen Phosphorylase B"/>
    <property type="match status" value="1"/>
</dbReference>
<evidence type="ECO:0000313" key="2">
    <source>
        <dbReference type="EMBL" id="PSR20631.1"/>
    </source>
</evidence>
<dbReference type="SUPFAM" id="SSF53756">
    <property type="entry name" value="UDP-Glycosyltransferase/glycogen phosphorylase"/>
    <property type="match status" value="1"/>
</dbReference>
<dbReference type="EMBL" id="PXYV01000055">
    <property type="protein sequence ID" value="PSR20631.1"/>
    <property type="molecule type" value="Genomic_DNA"/>
</dbReference>
<reference evidence="2 3" key="1">
    <citation type="journal article" date="2014" name="BMC Genomics">
        <title>Comparison of environmental and isolate Sulfobacillus genomes reveals diverse carbon, sulfur, nitrogen, and hydrogen metabolisms.</title>
        <authorList>
            <person name="Justice N.B."/>
            <person name="Norman A."/>
            <person name="Brown C.T."/>
            <person name="Singh A."/>
            <person name="Thomas B.C."/>
            <person name="Banfield J.F."/>
        </authorList>
    </citation>
    <scope>NUCLEOTIDE SEQUENCE [LARGE SCALE GENOMIC DNA]</scope>
    <source>
        <strain evidence="2">AMDSBA3</strain>
    </source>
</reference>
<dbReference type="InterPro" id="IPR001296">
    <property type="entry name" value="Glyco_trans_1"/>
</dbReference>
<name>A0A2T2WEG1_9FIRM</name>
<comment type="caution">
    <text evidence="2">The sequence shown here is derived from an EMBL/GenBank/DDBJ whole genome shotgun (WGS) entry which is preliminary data.</text>
</comment>
<organism evidence="2 3">
    <name type="scientific">Sulfobacillus acidophilus</name>
    <dbReference type="NCBI Taxonomy" id="53633"/>
    <lineage>
        <taxon>Bacteria</taxon>
        <taxon>Bacillati</taxon>
        <taxon>Bacillota</taxon>
        <taxon>Clostridia</taxon>
        <taxon>Eubacteriales</taxon>
        <taxon>Clostridiales Family XVII. Incertae Sedis</taxon>
        <taxon>Sulfobacillus</taxon>
    </lineage>
</organism>
<protein>
    <submittedName>
        <fullName evidence="2">Glycosyl transferase family 1</fullName>
    </submittedName>
</protein>
<sequence>MREKWPDRPLMVAQSLDGGVDDLQVTVLPRLIPDPFYPPGDGADVFGLTRRLHLEERPRLVCFGDHKDGAALSIVLESVPPLLASGGELVFWDAAGLRDRLAPVIKHLRLTEHVVFAPPLEIAELAALFLGADAMILMENQPANASLALTWAMASGNPIVAVHSPENEAVLGPAALWVYDANPDVLQAAIQEVLSKESLREELAQRQAAITSAWRFSTACSLWEKALPA</sequence>
<dbReference type="Proteomes" id="UP000241848">
    <property type="component" value="Unassembled WGS sequence"/>
</dbReference>
<dbReference type="GO" id="GO:0016757">
    <property type="term" value="F:glycosyltransferase activity"/>
    <property type="evidence" value="ECO:0007669"/>
    <property type="project" value="InterPro"/>
</dbReference>
<dbReference type="Pfam" id="PF00534">
    <property type="entry name" value="Glycos_transf_1"/>
    <property type="match status" value="1"/>
</dbReference>
<dbReference type="AlphaFoldDB" id="A0A2T2WEG1"/>
<feature type="domain" description="Glycosyl transferase family 1" evidence="1">
    <location>
        <begin position="91"/>
        <end position="206"/>
    </location>
</feature>
<keyword evidence="2" id="KW-0808">Transferase</keyword>
<proteinExistence type="predicted"/>
<evidence type="ECO:0000259" key="1">
    <source>
        <dbReference type="Pfam" id="PF00534"/>
    </source>
</evidence>
<gene>
    <name evidence="2" type="ORF">C7B45_14040</name>
</gene>
<accession>A0A2T2WEG1</accession>
<evidence type="ECO:0000313" key="3">
    <source>
        <dbReference type="Proteomes" id="UP000241848"/>
    </source>
</evidence>